<dbReference type="InterPro" id="IPR046496">
    <property type="entry name" value="DUF6589"/>
</dbReference>
<feature type="region of interest" description="Disordered" evidence="1">
    <location>
        <begin position="396"/>
        <end position="418"/>
    </location>
</feature>
<feature type="region of interest" description="Disordered" evidence="1">
    <location>
        <begin position="75"/>
        <end position="108"/>
    </location>
</feature>
<dbReference type="Pfam" id="PF20231">
    <property type="entry name" value="DUF6589"/>
    <property type="match status" value="1"/>
</dbReference>
<dbReference type="EMBL" id="KV722679">
    <property type="protein sequence ID" value="OCH84389.1"/>
    <property type="molecule type" value="Genomic_DNA"/>
</dbReference>
<dbReference type="AlphaFoldDB" id="A0A8E2AM61"/>
<protein>
    <recommendedName>
        <fullName evidence="2">DUF6589 domain-containing protein</fullName>
    </recommendedName>
</protein>
<sequence length="709" mass="80157">MPNDARPVNIIQHNRQTEQASEFKGAGEKTKFRLICLGARSQKNSYTQQVLGFSYPMIVGRTYVEDELEVEVDKMEDKAEDDDDETEALSEDTLSDYQQELTKESSDMEAIKDADKKWGHIKAISLEELNVKWEPLEDLKGGQHHSVASTSVKHKPKQPEAPSDNIQSIPSEVASLSSSDTWDYFGTYRMHVLVLSAISTNALMSSFVNAPPLSHDDVLLSTAESNELHACLVHTVLHIIVEYGGEGFSRFRADVKEIRLDMANKIPVHKTEIYPLLAMHIDESSTIGNAKVVKTIFHELGQDIDSSGFTNHVKIIEGDQLSIASTMPGLFYYKMAATHRVMELFYGSSNTTRNSGSLTFHNTILDRKPIVLSSLLPFLFQFANLKVVAKLHNAHEAEKRSKEHHDARQSGSSESTSAETYFNLTEDNMLLENGILFLHSTLVLHEFNDTIKFWTFGFRGSGRTKYAQEVLHFIHNITHVWPKDLQDVVLKNWLVNPSGYENLWVEIDLMQEHLNFWIKNIYKAYGSSASWEWLSIVSPCVDILRQLAMQMNTTLEARQGSKHTSPDLEKNIQELMHSIHEHHIYEIVPSRTFDVNKPVALNTITIRLSHLYVKLLVGDSYLGADHTVNTAMTEPEQLHYQLGIENTLQAQLISVLVDEDSSDLDSEDESIVDENEGLVFSLDGAEDVALDMDAIKSLFLSWITYLIFA</sequence>
<proteinExistence type="predicted"/>
<feature type="compositionally biased region" description="Polar residues" evidence="1">
    <location>
        <begin position="409"/>
        <end position="418"/>
    </location>
</feature>
<feature type="domain" description="DUF6589" evidence="2">
    <location>
        <begin position="209"/>
        <end position="563"/>
    </location>
</feature>
<accession>A0A8E2AM61</accession>
<feature type="compositionally biased region" description="Acidic residues" evidence="1">
    <location>
        <begin position="78"/>
        <end position="94"/>
    </location>
</feature>
<dbReference type="Proteomes" id="UP000250043">
    <property type="component" value="Unassembled WGS sequence"/>
</dbReference>
<evidence type="ECO:0000313" key="3">
    <source>
        <dbReference type="EMBL" id="OCH84389.1"/>
    </source>
</evidence>
<feature type="region of interest" description="Disordered" evidence="1">
    <location>
        <begin position="140"/>
        <end position="170"/>
    </location>
</feature>
<dbReference type="OrthoDB" id="2803256at2759"/>
<keyword evidence="4" id="KW-1185">Reference proteome</keyword>
<evidence type="ECO:0000259" key="2">
    <source>
        <dbReference type="Pfam" id="PF20231"/>
    </source>
</evidence>
<reference evidence="3 4" key="1">
    <citation type="submission" date="2016-07" db="EMBL/GenBank/DDBJ databases">
        <title>Draft genome of the white-rot fungus Obba rivulosa 3A-2.</title>
        <authorList>
            <consortium name="DOE Joint Genome Institute"/>
            <person name="Miettinen O."/>
            <person name="Riley R."/>
            <person name="Acob R."/>
            <person name="Barry K."/>
            <person name="Cullen D."/>
            <person name="De Vries R."/>
            <person name="Hainaut M."/>
            <person name="Hatakka A."/>
            <person name="Henrissat B."/>
            <person name="Hilden K."/>
            <person name="Kuo R."/>
            <person name="Labutti K."/>
            <person name="Lipzen A."/>
            <person name="Makela M.R."/>
            <person name="Sandor L."/>
            <person name="Spatafora J.W."/>
            <person name="Grigoriev I.V."/>
            <person name="Hibbett D.S."/>
        </authorList>
    </citation>
    <scope>NUCLEOTIDE SEQUENCE [LARGE SCALE GENOMIC DNA]</scope>
    <source>
        <strain evidence="3 4">3A-2</strain>
    </source>
</reference>
<evidence type="ECO:0000313" key="4">
    <source>
        <dbReference type="Proteomes" id="UP000250043"/>
    </source>
</evidence>
<feature type="compositionally biased region" description="Basic and acidic residues" evidence="1">
    <location>
        <begin position="396"/>
        <end position="408"/>
    </location>
</feature>
<name>A0A8E2AM61_9APHY</name>
<organism evidence="3 4">
    <name type="scientific">Obba rivulosa</name>
    <dbReference type="NCBI Taxonomy" id="1052685"/>
    <lineage>
        <taxon>Eukaryota</taxon>
        <taxon>Fungi</taxon>
        <taxon>Dikarya</taxon>
        <taxon>Basidiomycota</taxon>
        <taxon>Agaricomycotina</taxon>
        <taxon>Agaricomycetes</taxon>
        <taxon>Polyporales</taxon>
        <taxon>Gelatoporiaceae</taxon>
        <taxon>Obba</taxon>
    </lineage>
</organism>
<evidence type="ECO:0000256" key="1">
    <source>
        <dbReference type="SAM" id="MobiDB-lite"/>
    </source>
</evidence>
<gene>
    <name evidence="3" type="ORF">OBBRIDRAFT_808274</name>
</gene>